<organism evidence="2 3">
    <name type="scientific">Ceriporiopsis subvermispora (strain B)</name>
    <name type="common">White-rot fungus</name>
    <name type="synonym">Gelatoporia subvermispora</name>
    <dbReference type="NCBI Taxonomy" id="914234"/>
    <lineage>
        <taxon>Eukaryota</taxon>
        <taxon>Fungi</taxon>
        <taxon>Dikarya</taxon>
        <taxon>Basidiomycota</taxon>
        <taxon>Agaricomycotina</taxon>
        <taxon>Agaricomycetes</taxon>
        <taxon>Polyporales</taxon>
        <taxon>Gelatoporiaceae</taxon>
        <taxon>Gelatoporia</taxon>
    </lineage>
</organism>
<dbReference type="Proteomes" id="UP000016930">
    <property type="component" value="Unassembled WGS sequence"/>
</dbReference>
<evidence type="ECO:0000313" key="2">
    <source>
        <dbReference type="EMBL" id="EMD36603.1"/>
    </source>
</evidence>
<gene>
    <name evidence="2" type="ORF">CERSUDRAFT_84788</name>
</gene>
<dbReference type="AlphaFoldDB" id="M2QHT6"/>
<accession>M2QHT6</accession>
<feature type="non-terminal residue" evidence="2">
    <location>
        <position position="73"/>
    </location>
</feature>
<evidence type="ECO:0000256" key="1">
    <source>
        <dbReference type="SAM" id="MobiDB-lite"/>
    </source>
</evidence>
<proteinExistence type="predicted"/>
<name>M2QHT6_CERS8</name>
<evidence type="ECO:0000313" key="3">
    <source>
        <dbReference type="Proteomes" id="UP000016930"/>
    </source>
</evidence>
<feature type="region of interest" description="Disordered" evidence="1">
    <location>
        <begin position="1"/>
        <end position="25"/>
    </location>
</feature>
<sequence>MSSIGSSLQRRAGKGKTSDARQRVVPAGKMTEALKALTSGFLEREPDNFILNVRRAIKCQGKFLSTQFDIGPV</sequence>
<dbReference type="HOGENOM" id="CLU_2711518_0_0_1"/>
<reference evidence="2 3" key="1">
    <citation type="journal article" date="2012" name="Proc. Natl. Acad. Sci. U.S.A.">
        <title>Comparative genomics of Ceriporiopsis subvermispora and Phanerochaete chrysosporium provide insight into selective ligninolysis.</title>
        <authorList>
            <person name="Fernandez-Fueyo E."/>
            <person name="Ruiz-Duenas F.J."/>
            <person name="Ferreira P."/>
            <person name="Floudas D."/>
            <person name="Hibbett D.S."/>
            <person name="Canessa P."/>
            <person name="Larrondo L.F."/>
            <person name="James T.Y."/>
            <person name="Seelenfreund D."/>
            <person name="Lobos S."/>
            <person name="Polanco R."/>
            <person name="Tello M."/>
            <person name="Honda Y."/>
            <person name="Watanabe T."/>
            <person name="Watanabe T."/>
            <person name="Ryu J.S."/>
            <person name="Kubicek C.P."/>
            <person name="Schmoll M."/>
            <person name="Gaskell J."/>
            <person name="Hammel K.E."/>
            <person name="St John F.J."/>
            <person name="Vanden Wymelenberg A."/>
            <person name="Sabat G."/>
            <person name="Splinter BonDurant S."/>
            <person name="Syed K."/>
            <person name="Yadav J.S."/>
            <person name="Doddapaneni H."/>
            <person name="Subramanian V."/>
            <person name="Lavin J.L."/>
            <person name="Oguiza J.A."/>
            <person name="Perez G."/>
            <person name="Pisabarro A.G."/>
            <person name="Ramirez L."/>
            <person name="Santoyo F."/>
            <person name="Master E."/>
            <person name="Coutinho P.M."/>
            <person name="Henrissat B."/>
            <person name="Lombard V."/>
            <person name="Magnuson J.K."/>
            <person name="Kuees U."/>
            <person name="Hori C."/>
            <person name="Igarashi K."/>
            <person name="Samejima M."/>
            <person name="Held B.W."/>
            <person name="Barry K.W."/>
            <person name="LaButti K.M."/>
            <person name="Lapidus A."/>
            <person name="Lindquist E.A."/>
            <person name="Lucas S.M."/>
            <person name="Riley R."/>
            <person name="Salamov A.A."/>
            <person name="Hoffmeister D."/>
            <person name="Schwenk D."/>
            <person name="Hadar Y."/>
            <person name="Yarden O."/>
            <person name="de Vries R.P."/>
            <person name="Wiebenga A."/>
            <person name="Stenlid J."/>
            <person name="Eastwood D."/>
            <person name="Grigoriev I.V."/>
            <person name="Berka R.M."/>
            <person name="Blanchette R.A."/>
            <person name="Kersten P."/>
            <person name="Martinez A.T."/>
            <person name="Vicuna R."/>
            <person name="Cullen D."/>
        </authorList>
    </citation>
    <scope>NUCLEOTIDE SEQUENCE [LARGE SCALE GENOMIC DNA]</scope>
    <source>
        <strain evidence="2 3">B</strain>
    </source>
</reference>
<keyword evidence="3" id="KW-1185">Reference proteome</keyword>
<protein>
    <submittedName>
        <fullName evidence="2">Uncharacterized protein</fullName>
    </submittedName>
</protein>
<dbReference type="EMBL" id="KB445798">
    <property type="protein sequence ID" value="EMD36603.1"/>
    <property type="molecule type" value="Genomic_DNA"/>
</dbReference>